<gene>
    <name evidence="8" type="ORF">DEO72_LG5g499</name>
</gene>
<evidence type="ECO:0000256" key="5">
    <source>
        <dbReference type="SAM" id="MobiDB-lite"/>
    </source>
</evidence>
<feature type="transmembrane region" description="Helical" evidence="6">
    <location>
        <begin position="482"/>
        <end position="501"/>
    </location>
</feature>
<comment type="subcellular location">
    <subcellularLocation>
        <location evidence="1">Membrane</location>
        <topology evidence="1">Multi-pass membrane protein</topology>
    </subcellularLocation>
</comment>
<feature type="transmembrane region" description="Helical" evidence="6">
    <location>
        <begin position="700"/>
        <end position="719"/>
    </location>
</feature>
<feature type="transmembrane region" description="Helical" evidence="6">
    <location>
        <begin position="631"/>
        <end position="653"/>
    </location>
</feature>
<dbReference type="PROSITE" id="PS50850">
    <property type="entry name" value="MFS"/>
    <property type="match status" value="1"/>
</dbReference>
<feature type="transmembrane region" description="Helical" evidence="6">
    <location>
        <begin position="388"/>
        <end position="410"/>
    </location>
</feature>
<feature type="transmembrane region" description="Helical" evidence="6">
    <location>
        <begin position="253"/>
        <end position="272"/>
    </location>
</feature>
<proteinExistence type="predicted"/>
<name>A0A4D6LWR1_VIGUN</name>
<evidence type="ECO:0000256" key="3">
    <source>
        <dbReference type="ARBA" id="ARBA00022989"/>
    </source>
</evidence>
<evidence type="ECO:0000256" key="4">
    <source>
        <dbReference type="ARBA" id="ARBA00023136"/>
    </source>
</evidence>
<feature type="transmembrane region" description="Helical" evidence="6">
    <location>
        <begin position="731"/>
        <end position="753"/>
    </location>
</feature>
<dbReference type="InterPro" id="IPR020846">
    <property type="entry name" value="MFS_dom"/>
</dbReference>
<feature type="domain" description="Major facilitator superfamily (MFS) profile" evidence="7">
    <location>
        <begin position="313"/>
        <end position="784"/>
    </location>
</feature>
<evidence type="ECO:0000256" key="1">
    <source>
        <dbReference type="ARBA" id="ARBA00004141"/>
    </source>
</evidence>
<feature type="transmembrane region" description="Helical" evidence="6">
    <location>
        <begin position="422"/>
        <end position="448"/>
    </location>
</feature>
<dbReference type="Gene3D" id="1.20.1250.20">
    <property type="entry name" value="MFS general substrate transporter like domains"/>
    <property type="match status" value="1"/>
</dbReference>
<keyword evidence="9" id="KW-1185">Reference proteome</keyword>
<reference evidence="8 9" key="1">
    <citation type="submission" date="2019-04" db="EMBL/GenBank/DDBJ databases">
        <title>An improved genome assembly and genetic linkage map for asparagus bean, Vigna unguiculata ssp. sesquipedialis.</title>
        <authorList>
            <person name="Xia Q."/>
            <person name="Zhang R."/>
            <person name="Dong Y."/>
        </authorList>
    </citation>
    <scope>NUCLEOTIDE SEQUENCE [LARGE SCALE GENOMIC DNA]</scope>
    <source>
        <tissue evidence="8">Leaf</tissue>
    </source>
</reference>
<evidence type="ECO:0000256" key="2">
    <source>
        <dbReference type="ARBA" id="ARBA00022692"/>
    </source>
</evidence>
<evidence type="ECO:0000256" key="6">
    <source>
        <dbReference type="SAM" id="Phobius"/>
    </source>
</evidence>
<dbReference type="InterPro" id="IPR005828">
    <property type="entry name" value="MFS_sugar_transport-like"/>
</dbReference>
<accession>A0A4D6LWR1</accession>
<feature type="transmembrane region" description="Helical" evidence="6">
    <location>
        <begin position="507"/>
        <end position="527"/>
    </location>
</feature>
<evidence type="ECO:0000313" key="9">
    <source>
        <dbReference type="Proteomes" id="UP000501690"/>
    </source>
</evidence>
<feature type="region of interest" description="Disordered" evidence="5">
    <location>
        <begin position="562"/>
        <end position="582"/>
    </location>
</feature>
<dbReference type="Pfam" id="PF00083">
    <property type="entry name" value="Sugar_tr"/>
    <property type="match status" value="1"/>
</dbReference>
<keyword evidence="4 6" id="KW-0472">Membrane</keyword>
<sequence>MMEEEQKLVKGKNLEGSEGKLELTVDEVVEEYVGSLGFSQLVHVLLVSLAWIFDAQSTLVTIFTDAQPPWRCKSGLCQGSSSSNSGSVCELVPGTWEWIGGHTSSTIAEWNLVCDRRFLAAVPASVYFLGSLIGTMMEEEQKLVKGKNLEGSEGKLELTVDEVVEEYVGSLGFSQLVHVLLVSLAWIFDAQSTLVTIFTDAQPPWRCKSGLCQGSSSSNSGSVCELVPGTWEWIGGHTSSTIAEWNLVCDRRFLAAVPASVYFLGSLIGTMMEEEQKLVKGKNLEGSEGKLELTVDEVVEEYVGSLGFSQLVHVLLVSLAWIFDAQSTLVTIFTDAQPPWRCKSGLCQGSSSSNSGSVCELVPGTWEWIGGHTSSTIAEWNLVCDRRFLAAVPASVYFLGSLIGSGVYGHLSDTWLGRKRTVQLSCILTSITAFATSLSPNIWTYAFFRFTNGFARSGIGICCLVLTTESVGRKWRGQVGQYGFFFFTIGFLTLPLVAYPTRTCWRSLYKVLSLIPLAYAVLLLPLVSESPRWLLIRGRTKEALQVLDRFARLNGKQKLPSNLSLTDPTGSSNAAPCTTTEGAEITPNNRENLWTTKWAAIRMVTVMLAGFGVGFVYYGVQLNVENLNFNLYVSVALNAVMEIPAVVIGTFLLGFTNRRLLLSVSAYIAAVSSILCTFFSHKGTTSKVQNNHGGSWGQLIIEGIGFMGASTTFDILYIYCVELFPTNVRNFAVSMLRQAIMLGASVAPLLVVLGRLSPSISFLVFGGFSISSGVLSLWLPETRNAPLYETLKQQEEEEKHSCVSHNDGALELGK</sequence>
<dbReference type="AlphaFoldDB" id="A0A4D6LWR1"/>
<feature type="transmembrane region" description="Helical" evidence="6">
    <location>
        <begin position="167"/>
        <end position="188"/>
    </location>
</feature>
<evidence type="ECO:0000313" key="8">
    <source>
        <dbReference type="EMBL" id="QCD92436.1"/>
    </source>
</evidence>
<dbReference type="InterPro" id="IPR036259">
    <property type="entry name" value="MFS_trans_sf"/>
</dbReference>
<dbReference type="SUPFAM" id="SSF103473">
    <property type="entry name" value="MFS general substrate transporter"/>
    <property type="match status" value="1"/>
</dbReference>
<dbReference type="Proteomes" id="UP000501690">
    <property type="component" value="Linkage Group LG5"/>
</dbReference>
<keyword evidence="3 6" id="KW-1133">Transmembrane helix</keyword>
<feature type="transmembrane region" description="Helical" evidence="6">
    <location>
        <begin position="118"/>
        <end position="137"/>
    </location>
</feature>
<feature type="transmembrane region" description="Helical" evidence="6">
    <location>
        <begin position="759"/>
        <end position="779"/>
    </location>
</feature>
<feature type="transmembrane region" description="Helical" evidence="6">
    <location>
        <begin position="660"/>
        <end position="680"/>
    </location>
</feature>
<dbReference type="PANTHER" id="PTHR24064">
    <property type="entry name" value="SOLUTE CARRIER FAMILY 22 MEMBER"/>
    <property type="match status" value="1"/>
</dbReference>
<evidence type="ECO:0000259" key="7">
    <source>
        <dbReference type="PROSITE" id="PS50850"/>
    </source>
</evidence>
<protein>
    <submittedName>
        <fullName evidence="8">MFS transporter</fullName>
    </submittedName>
</protein>
<dbReference type="GO" id="GO:0022857">
    <property type="term" value="F:transmembrane transporter activity"/>
    <property type="evidence" value="ECO:0007669"/>
    <property type="project" value="InterPro"/>
</dbReference>
<feature type="transmembrane region" description="Helical" evidence="6">
    <location>
        <begin position="302"/>
        <end position="323"/>
    </location>
</feature>
<feature type="transmembrane region" description="Helical" evidence="6">
    <location>
        <begin position="599"/>
        <end position="619"/>
    </location>
</feature>
<dbReference type="GO" id="GO:0016020">
    <property type="term" value="C:membrane"/>
    <property type="evidence" value="ECO:0007669"/>
    <property type="project" value="UniProtKB-SubCell"/>
</dbReference>
<dbReference type="EMBL" id="CP039349">
    <property type="protein sequence ID" value="QCD92436.1"/>
    <property type="molecule type" value="Genomic_DNA"/>
</dbReference>
<keyword evidence="2 6" id="KW-0812">Transmembrane</keyword>
<organism evidence="8 9">
    <name type="scientific">Vigna unguiculata</name>
    <name type="common">Cowpea</name>
    <dbReference type="NCBI Taxonomy" id="3917"/>
    <lineage>
        <taxon>Eukaryota</taxon>
        <taxon>Viridiplantae</taxon>
        <taxon>Streptophyta</taxon>
        <taxon>Embryophyta</taxon>
        <taxon>Tracheophyta</taxon>
        <taxon>Spermatophyta</taxon>
        <taxon>Magnoliopsida</taxon>
        <taxon>eudicotyledons</taxon>
        <taxon>Gunneridae</taxon>
        <taxon>Pentapetalae</taxon>
        <taxon>rosids</taxon>
        <taxon>fabids</taxon>
        <taxon>Fabales</taxon>
        <taxon>Fabaceae</taxon>
        <taxon>Papilionoideae</taxon>
        <taxon>50 kb inversion clade</taxon>
        <taxon>NPAAA clade</taxon>
        <taxon>indigoferoid/millettioid clade</taxon>
        <taxon>Phaseoleae</taxon>
        <taxon>Vigna</taxon>
    </lineage>
</organism>